<dbReference type="Proteomes" id="UP001178281">
    <property type="component" value="Unassembled WGS sequence"/>
</dbReference>
<evidence type="ECO:0000313" key="2">
    <source>
        <dbReference type="Proteomes" id="UP001178281"/>
    </source>
</evidence>
<reference evidence="1" key="1">
    <citation type="submission" date="2023-08" db="EMBL/GenBank/DDBJ databases">
        <title>The draft genome of Tsukamurella strandjordii strain 050030.</title>
        <authorList>
            <person name="Zhao F."/>
            <person name="Feng Y."/>
            <person name="Zong Z."/>
        </authorList>
    </citation>
    <scope>NUCLEOTIDE SEQUENCE</scope>
    <source>
        <strain evidence="1">050030</strain>
    </source>
</reference>
<accession>A0AA90NE36</accession>
<dbReference type="AlphaFoldDB" id="A0AA90NE36"/>
<sequence length="174" mass="18876">MDTEAEGSETVVEPSDVRVRAVWESLASPLAIAFVTDSRVVLLDEAELAALDDGGTDLVVGDLCIGGTDEQRRTLLEEARQVSDREYQEMGDVDVAVVDGAVELRRTAGDGLQESAPAVVAALLEHERNGWRNRGVNYAKWSFTCGDHHFVTTPLRAAFVADRIATALDHAGRR</sequence>
<proteinExistence type="predicted"/>
<dbReference type="EMBL" id="JAUTIX010000009">
    <property type="protein sequence ID" value="MDP0400240.1"/>
    <property type="molecule type" value="Genomic_DNA"/>
</dbReference>
<protein>
    <submittedName>
        <fullName evidence="1">Uncharacterized protein</fullName>
    </submittedName>
</protein>
<dbReference type="RefSeq" id="WP_305112676.1">
    <property type="nucleotide sequence ID" value="NZ_JAUTIX010000009.1"/>
</dbReference>
<comment type="caution">
    <text evidence="1">The sequence shown here is derived from an EMBL/GenBank/DDBJ whole genome shotgun (WGS) entry which is preliminary data.</text>
</comment>
<keyword evidence="2" id="KW-1185">Reference proteome</keyword>
<organism evidence="1 2">
    <name type="scientific">Tsukamurella strandjordii</name>
    <dbReference type="NCBI Taxonomy" id="147577"/>
    <lineage>
        <taxon>Bacteria</taxon>
        <taxon>Bacillati</taxon>
        <taxon>Actinomycetota</taxon>
        <taxon>Actinomycetes</taxon>
        <taxon>Mycobacteriales</taxon>
        <taxon>Tsukamurellaceae</taxon>
        <taxon>Tsukamurella</taxon>
    </lineage>
</organism>
<gene>
    <name evidence="1" type="ORF">Q7X28_20180</name>
</gene>
<name>A0AA90NE36_9ACTN</name>
<evidence type="ECO:0000313" key="1">
    <source>
        <dbReference type="EMBL" id="MDP0400240.1"/>
    </source>
</evidence>